<dbReference type="STRING" id="63057.A0A2P5FUE7"/>
<gene>
    <name evidence="1" type="ORF">TorRG33x02_026840</name>
</gene>
<dbReference type="PANTHER" id="PTHR33116">
    <property type="entry name" value="REVERSE TRANSCRIPTASE ZINC-BINDING DOMAIN-CONTAINING PROTEIN-RELATED-RELATED"/>
    <property type="match status" value="1"/>
</dbReference>
<organism evidence="1 2">
    <name type="scientific">Trema orientale</name>
    <name type="common">Charcoal tree</name>
    <name type="synonym">Celtis orientalis</name>
    <dbReference type="NCBI Taxonomy" id="63057"/>
    <lineage>
        <taxon>Eukaryota</taxon>
        <taxon>Viridiplantae</taxon>
        <taxon>Streptophyta</taxon>
        <taxon>Embryophyta</taxon>
        <taxon>Tracheophyta</taxon>
        <taxon>Spermatophyta</taxon>
        <taxon>Magnoliopsida</taxon>
        <taxon>eudicotyledons</taxon>
        <taxon>Gunneridae</taxon>
        <taxon>Pentapetalae</taxon>
        <taxon>rosids</taxon>
        <taxon>fabids</taxon>
        <taxon>Rosales</taxon>
        <taxon>Cannabaceae</taxon>
        <taxon>Trema</taxon>
    </lineage>
</organism>
<comment type="caution">
    <text evidence="1">The sequence shown here is derived from an EMBL/GenBank/DDBJ whole genome shotgun (WGS) entry which is preliminary data.</text>
</comment>
<evidence type="ECO:0000313" key="1">
    <source>
        <dbReference type="EMBL" id="POO01377.1"/>
    </source>
</evidence>
<proteinExistence type="predicted"/>
<dbReference type="InParanoid" id="A0A2P5FUE7"/>
<dbReference type="PANTHER" id="PTHR33116:SF86">
    <property type="entry name" value="REVERSE TRANSCRIPTASE DOMAIN-CONTAINING PROTEIN"/>
    <property type="match status" value="1"/>
</dbReference>
<keyword evidence="2" id="KW-1185">Reference proteome</keyword>
<name>A0A2P5FUE7_TREOI</name>
<dbReference type="Proteomes" id="UP000237000">
    <property type="component" value="Unassembled WGS sequence"/>
</dbReference>
<evidence type="ECO:0000313" key="2">
    <source>
        <dbReference type="Proteomes" id="UP000237000"/>
    </source>
</evidence>
<dbReference type="AlphaFoldDB" id="A0A2P5FUE7"/>
<accession>A0A2P5FUE7</accession>
<sequence>MNGKEIFLGNPFFLTNNHTQDFKFLKDKIASRLKGWKCKLLSQAERTTLIKTVVQGVLAYNMSTLRLLSSICDDRNKLVRKF</sequence>
<dbReference type="OrthoDB" id="1166703at2759"/>
<protein>
    <submittedName>
        <fullName evidence="1">Uncharacterized protein</fullName>
    </submittedName>
</protein>
<reference evidence="2" key="1">
    <citation type="submission" date="2016-06" db="EMBL/GenBank/DDBJ databases">
        <title>Parallel loss of symbiosis genes in relatives of nitrogen-fixing non-legume Parasponia.</title>
        <authorList>
            <person name="Van Velzen R."/>
            <person name="Holmer R."/>
            <person name="Bu F."/>
            <person name="Rutten L."/>
            <person name="Van Zeijl A."/>
            <person name="Liu W."/>
            <person name="Santuari L."/>
            <person name="Cao Q."/>
            <person name="Sharma T."/>
            <person name="Shen D."/>
            <person name="Roswanjaya Y."/>
            <person name="Wardhani T."/>
            <person name="Kalhor M.S."/>
            <person name="Jansen J."/>
            <person name="Van den Hoogen J."/>
            <person name="Gungor B."/>
            <person name="Hartog M."/>
            <person name="Hontelez J."/>
            <person name="Verver J."/>
            <person name="Yang W.-C."/>
            <person name="Schijlen E."/>
            <person name="Repin R."/>
            <person name="Schilthuizen M."/>
            <person name="Schranz E."/>
            <person name="Heidstra R."/>
            <person name="Miyata K."/>
            <person name="Fedorova E."/>
            <person name="Kohlen W."/>
            <person name="Bisseling T."/>
            <person name="Smit S."/>
            <person name="Geurts R."/>
        </authorList>
    </citation>
    <scope>NUCLEOTIDE SEQUENCE [LARGE SCALE GENOMIC DNA]</scope>
    <source>
        <strain evidence="2">cv. RG33-2</strain>
    </source>
</reference>
<dbReference type="EMBL" id="JXTC01000008">
    <property type="protein sequence ID" value="POO01377.1"/>
    <property type="molecule type" value="Genomic_DNA"/>
</dbReference>